<reference evidence="7 8" key="1">
    <citation type="submission" date="2024-06" db="EMBL/GenBank/DDBJ databases">
        <authorList>
            <person name="Kaempfer P."/>
            <person name="Viver T."/>
        </authorList>
    </citation>
    <scope>NUCLEOTIDE SEQUENCE [LARGE SCALE GENOMIC DNA]</scope>
    <source>
        <strain evidence="7 8">ST-119</strain>
    </source>
</reference>
<dbReference type="Gene3D" id="1.20.1260.100">
    <property type="entry name" value="TspO/MBR protein"/>
    <property type="match status" value="1"/>
</dbReference>
<dbReference type="InterPro" id="IPR038330">
    <property type="entry name" value="TspO/MBR-related_sf"/>
</dbReference>
<evidence type="ECO:0000256" key="1">
    <source>
        <dbReference type="ARBA" id="ARBA00004141"/>
    </source>
</evidence>
<evidence type="ECO:0000313" key="8">
    <source>
        <dbReference type="Proteomes" id="UP001629156"/>
    </source>
</evidence>
<comment type="caution">
    <text evidence="7">The sequence shown here is derived from an EMBL/GenBank/DDBJ whole genome shotgun (WGS) entry which is preliminary data.</text>
</comment>
<protein>
    <submittedName>
        <fullName evidence="7">TspO/MBR family protein</fullName>
    </submittedName>
</protein>
<dbReference type="InterPro" id="IPR004307">
    <property type="entry name" value="TspO_MBR"/>
</dbReference>
<keyword evidence="4 6" id="KW-1133">Transmembrane helix</keyword>
<gene>
    <name evidence="7" type="ORF">ABS766_13205</name>
</gene>
<sequence length="158" mass="18248">MNRITRIAVMVATTVALGYLSGLITQTSVNTWYPTLVKPSFTPPNAVFPIAWGILYFLMGISAGLVWNRIDFQETEVKKGLQFFGIQFILNVLWSYLFFGLKNPLLALIEIVLLWLMIYETWYIFRKISKIAAWLLVPYLLWVTYAAALNAAIWYLNR</sequence>
<comment type="similarity">
    <text evidence="2">Belongs to the TspO/BZRP family.</text>
</comment>
<evidence type="ECO:0000313" key="7">
    <source>
        <dbReference type="EMBL" id="MFL9845379.1"/>
    </source>
</evidence>
<feature type="transmembrane region" description="Helical" evidence="6">
    <location>
        <begin position="132"/>
        <end position="156"/>
    </location>
</feature>
<name>A0ABW8YYM2_9FLAO</name>
<keyword evidence="8" id="KW-1185">Reference proteome</keyword>
<dbReference type="Pfam" id="PF03073">
    <property type="entry name" value="TspO_MBR"/>
    <property type="match status" value="1"/>
</dbReference>
<dbReference type="CDD" id="cd15904">
    <property type="entry name" value="TSPO_MBR"/>
    <property type="match status" value="1"/>
</dbReference>
<dbReference type="Proteomes" id="UP001629156">
    <property type="component" value="Unassembled WGS sequence"/>
</dbReference>
<feature type="transmembrane region" description="Helical" evidence="6">
    <location>
        <begin position="80"/>
        <end position="99"/>
    </location>
</feature>
<dbReference type="PANTHER" id="PTHR10057:SF0">
    <property type="entry name" value="TRANSLOCATOR PROTEIN"/>
    <property type="match status" value="1"/>
</dbReference>
<dbReference type="EMBL" id="JBELPZ010000015">
    <property type="protein sequence ID" value="MFL9845379.1"/>
    <property type="molecule type" value="Genomic_DNA"/>
</dbReference>
<evidence type="ECO:0000256" key="6">
    <source>
        <dbReference type="SAM" id="Phobius"/>
    </source>
</evidence>
<evidence type="ECO:0000256" key="4">
    <source>
        <dbReference type="ARBA" id="ARBA00022989"/>
    </source>
</evidence>
<keyword evidence="3 6" id="KW-0812">Transmembrane</keyword>
<organism evidence="7 8">
    <name type="scientific">Flavobacterium rhizosphaerae</name>
    <dbReference type="NCBI Taxonomy" id="3163298"/>
    <lineage>
        <taxon>Bacteria</taxon>
        <taxon>Pseudomonadati</taxon>
        <taxon>Bacteroidota</taxon>
        <taxon>Flavobacteriia</taxon>
        <taxon>Flavobacteriales</taxon>
        <taxon>Flavobacteriaceae</taxon>
        <taxon>Flavobacterium</taxon>
    </lineage>
</organism>
<feature type="transmembrane region" description="Helical" evidence="6">
    <location>
        <begin position="46"/>
        <end position="68"/>
    </location>
</feature>
<evidence type="ECO:0000256" key="2">
    <source>
        <dbReference type="ARBA" id="ARBA00007524"/>
    </source>
</evidence>
<dbReference type="PIRSF" id="PIRSF005859">
    <property type="entry name" value="PBR"/>
    <property type="match status" value="1"/>
</dbReference>
<dbReference type="RefSeq" id="WP_408085659.1">
    <property type="nucleotide sequence ID" value="NZ_JBELPZ010000015.1"/>
</dbReference>
<evidence type="ECO:0000256" key="3">
    <source>
        <dbReference type="ARBA" id="ARBA00022692"/>
    </source>
</evidence>
<comment type="subcellular location">
    <subcellularLocation>
        <location evidence="1">Membrane</location>
        <topology evidence="1">Multi-pass membrane protein</topology>
    </subcellularLocation>
</comment>
<evidence type="ECO:0000256" key="5">
    <source>
        <dbReference type="ARBA" id="ARBA00023136"/>
    </source>
</evidence>
<proteinExistence type="inferred from homology"/>
<dbReference type="PANTHER" id="PTHR10057">
    <property type="entry name" value="PERIPHERAL-TYPE BENZODIAZEPINE RECEPTOR"/>
    <property type="match status" value="1"/>
</dbReference>
<keyword evidence="5 6" id="KW-0472">Membrane</keyword>
<feature type="transmembrane region" description="Helical" evidence="6">
    <location>
        <begin position="105"/>
        <end position="125"/>
    </location>
</feature>
<accession>A0ABW8YYM2</accession>